<dbReference type="InterPro" id="IPR020422">
    <property type="entry name" value="TYR_PHOSPHATASE_DUAL_dom"/>
</dbReference>
<dbReference type="OMA" id="KSCKTVI"/>
<evidence type="ECO:0000313" key="3">
    <source>
        <dbReference type="Proteomes" id="UP000019149"/>
    </source>
</evidence>
<dbReference type="PROSITE" id="PS50054">
    <property type="entry name" value="TYR_PHOSPHATASE_DUAL"/>
    <property type="match status" value="1"/>
</dbReference>
<dbReference type="GeneID" id="36341459"/>
<dbReference type="OrthoDB" id="10252009at2759"/>
<dbReference type="CTD" id="36341459"/>
<organism evidence="2 3">
    <name type="scientific">Echinococcus granulosus</name>
    <name type="common">Hydatid tapeworm</name>
    <dbReference type="NCBI Taxonomy" id="6210"/>
    <lineage>
        <taxon>Eukaryota</taxon>
        <taxon>Metazoa</taxon>
        <taxon>Spiralia</taxon>
        <taxon>Lophotrochozoa</taxon>
        <taxon>Platyhelminthes</taxon>
        <taxon>Cestoda</taxon>
        <taxon>Eucestoda</taxon>
        <taxon>Cyclophyllidea</taxon>
        <taxon>Taeniidae</taxon>
        <taxon>Echinococcus</taxon>
        <taxon>Echinococcus granulosus group</taxon>
    </lineage>
</organism>
<dbReference type="RefSeq" id="XP_024350586.1">
    <property type="nucleotide sequence ID" value="XM_024494993.1"/>
</dbReference>
<dbReference type="GO" id="GO:0008579">
    <property type="term" value="F:JUN kinase phosphatase activity"/>
    <property type="evidence" value="ECO:0007669"/>
    <property type="project" value="TreeGrafter"/>
</dbReference>
<dbReference type="GO" id="GO:0005737">
    <property type="term" value="C:cytoplasm"/>
    <property type="evidence" value="ECO:0007669"/>
    <property type="project" value="TreeGrafter"/>
</dbReference>
<dbReference type="AlphaFoldDB" id="W6UDI0"/>
<evidence type="ECO:0000259" key="1">
    <source>
        <dbReference type="PROSITE" id="PS50054"/>
    </source>
</evidence>
<evidence type="ECO:0000313" key="2">
    <source>
        <dbReference type="EMBL" id="EUB59390.1"/>
    </source>
</evidence>
<dbReference type="EMBL" id="APAU02000045">
    <property type="protein sequence ID" value="EUB59390.1"/>
    <property type="molecule type" value="Genomic_DNA"/>
</dbReference>
<dbReference type="InterPro" id="IPR000340">
    <property type="entry name" value="Dual-sp_phosphatase_cat-dom"/>
</dbReference>
<gene>
    <name evidence="2" type="ORF">EGR_05744</name>
</gene>
<dbReference type="STRING" id="6210.W6UDI0"/>
<dbReference type="KEGG" id="egl:EGR_05744"/>
<keyword evidence="3" id="KW-1185">Reference proteome</keyword>
<accession>W6UDI0</accession>
<dbReference type="SUPFAM" id="SSF52799">
    <property type="entry name" value="(Phosphotyrosine protein) phosphatases II"/>
    <property type="match status" value="1"/>
</dbReference>
<dbReference type="PANTHER" id="PTHR46377:SF1">
    <property type="entry name" value="DUAL SPECIFICITY PROTEIN PHOSPHATASE 19"/>
    <property type="match status" value="1"/>
</dbReference>
<name>W6UDI0_ECHGR</name>
<dbReference type="CDD" id="cd14498">
    <property type="entry name" value="DSP"/>
    <property type="match status" value="1"/>
</dbReference>
<proteinExistence type="predicted"/>
<dbReference type="Proteomes" id="UP000019149">
    <property type="component" value="Unassembled WGS sequence"/>
</dbReference>
<dbReference type="InterPro" id="IPR029021">
    <property type="entry name" value="Prot-tyrosine_phosphatase-like"/>
</dbReference>
<dbReference type="Pfam" id="PF00782">
    <property type="entry name" value="DSPc"/>
    <property type="match status" value="1"/>
</dbReference>
<sequence length="230" mass="26025">MNQEKLEGQRPSNSVVCLVSIDYFDQRLLRSTTVQVRTPDGRVLVTDRNGSVISTITRSGHLSDDISRYGFIVNNEPDLGVGEVLVQGTTYYFGSQDVAEDFNTLQDKGITHIVNLISNYAENKFEDQFEYLSCTLYDDMQADLMPIITSCCFFIRERVLPSHGRLLIHCNVGVSRAPSVLIGCLIKLYQMPFDIAYRTVNDARSISPNLNFKMQLRALSEEIVPTRIKK</sequence>
<protein>
    <submittedName>
        <fullName evidence="2">Dual specificity protein phosphatase</fullName>
    </submittedName>
</protein>
<reference evidence="2 3" key="1">
    <citation type="journal article" date="2013" name="Nat. Genet.">
        <title>The genome of the hydatid tapeworm Echinococcus granulosus.</title>
        <authorList>
            <person name="Zheng H."/>
            <person name="Zhang W."/>
            <person name="Zhang L."/>
            <person name="Zhang Z."/>
            <person name="Li J."/>
            <person name="Lu G."/>
            <person name="Zhu Y."/>
            <person name="Wang Y."/>
            <person name="Huang Y."/>
            <person name="Liu J."/>
            <person name="Kang H."/>
            <person name="Chen J."/>
            <person name="Wang L."/>
            <person name="Chen A."/>
            <person name="Yu S."/>
            <person name="Gao Z."/>
            <person name="Jin L."/>
            <person name="Gu W."/>
            <person name="Wang Z."/>
            <person name="Zhao L."/>
            <person name="Shi B."/>
            <person name="Wen H."/>
            <person name="Lin R."/>
            <person name="Jones M.K."/>
            <person name="Brejova B."/>
            <person name="Vinar T."/>
            <person name="Zhao G."/>
            <person name="McManus D.P."/>
            <person name="Chen Z."/>
            <person name="Zhou Y."/>
            <person name="Wang S."/>
        </authorList>
    </citation>
    <scope>NUCLEOTIDE SEQUENCE [LARGE SCALE GENOMIC DNA]</scope>
</reference>
<feature type="domain" description="Tyrosine-protein phosphatase" evidence="1">
    <location>
        <begin position="82"/>
        <end position="225"/>
    </location>
</feature>
<comment type="caution">
    <text evidence="2">The sequence shown here is derived from an EMBL/GenBank/DDBJ whole genome shotgun (WGS) entry which is preliminary data.</text>
</comment>
<dbReference type="SMART" id="SM00195">
    <property type="entry name" value="DSPc"/>
    <property type="match status" value="1"/>
</dbReference>
<dbReference type="Gene3D" id="3.90.190.10">
    <property type="entry name" value="Protein tyrosine phosphatase superfamily"/>
    <property type="match status" value="1"/>
</dbReference>
<dbReference type="PANTHER" id="PTHR46377">
    <property type="entry name" value="DUAL SPECIFICITY PROTEIN PHOSPHATASE 19"/>
    <property type="match status" value="1"/>
</dbReference>